<accession>A0A8S5R736</accession>
<proteinExistence type="predicted"/>
<name>A0A8S5R736_9VIRU</name>
<protein>
    <submittedName>
        <fullName evidence="1">Uncharacterized protein</fullName>
    </submittedName>
</protein>
<sequence>MEPKKEIYNDAWFLYKKYLDGDGSDEYWECLNNDANRIIEKHNKDPFARSLVMAVIDEIERSRKQ</sequence>
<dbReference type="EMBL" id="BK015824">
    <property type="protein sequence ID" value="DAE26955.1"/>
    <property type="molecule type" value="Genomic_DNA"/>
</dbReference>
<reference evidence="1" key="1">
    <citation type="journal article" date="2021" name="Proc. Natl. Acad. Sci. U.S.A.">
        <title>A Catalog of Tens of Thousands of Viruses from Human Metagenomes Reveals Hidden Associations with Chronic Diseases.</title>
        <authorList>
            <person name="Tisza M.J."/>
            <person name="Buck C.B."/>
        </authorList>
    </citation>
    <scope>NUCLEOTIDE SEQUENCE</scope>
    <source>
        <strain evidence="1">Ct6Ax4</strain>
    </source>
</reference>
<evidence type="ECO:0000313" key="1">
    <source>
        <dbReference type="EMBL" id="DAE26955.1"/>
    </source>
</evidence>
<organism evidence="1">
    <name type="scientific">virus sp. ct6Ax4</name>
    <dbReference type="NCBI Taxonomy" id="2826791"/>
    <lineage>
        <taxon>Viruses</taxon>
    </lineage>
</organism>